<organism evidence="10 11">
    <name type="scientific">Cucurbitaria berberidis CBS 394.84</name>
    <dbReference type="NCBI Taxonomy" id="1168544"/>
    <lineage>
        <taxon>Eukaryota</taxon>
        <taxon>Fungi</taxon>
        <taxon>Dikarya</taxon>
        <taxon>Ascomycota</taxon>
        <taxon>Pezizomycotina</taxon>
        <taxon>Dothideomycetes</taxon>
        <taxon>Pleosporomycetidae</taxon>
        <taxon>Pleosporales</taxon>
        <taxon>Pleosporineae</taxon>
        <taxon>Cucurbitariaceae</taxon>
        <taxon>Cucurbitaria</taxon>
    </lineage>
</organism>
<dbReference type="GO" id="GO:0016787">
    <property type="term" value="F:hydrolase activity"/>
    <property type="evidence" value="ECO:0007669"/>
    <property type="project" value="UniProtKB-KW"/>
</dbReference>
<dbReference type="InterPro" id="IPR001650">
    <property type="entry name" value="Helicase_C-like"/>
</dbReference>
<dbReference type="GO" id="GO:0005524">
    <property type="term" value="F:ATP binding"/>
    <property type="evidence" value="ECO:0007669"/>
    <property type="project" value="UniProtKB-KW"/>
</dbReference>
<dbReference type="Pfam" id="PF00271">
    <property type="entry name" value="Helicase_C"/>
    <property type="match status" value="1"/>
</dbReference>
<dbReference type="Proteomes" id="UP000800039">
    <property type="component" value="Unassembled WGS sequence"/>
</dbReference>
<accession>A0A9P4GND8</accession>
<keyword evidence="10" id="KW-0347">Helicase</keyword>
<reference evidence="10" key="1">
    <citation type="submission" date="2020-01" db="EMBL/GenBank/DDBJ databases">
        <authorList>
            <consortium name="DOE Joint Genome Institute"/>
            <person name="Haridas S."/>
            <person name="Albert R."/>
            <person name="Binder M."/>
            <person name="Bloem J."/>
            <person name="Labutti K."/>
            <person name="Salamov A."/>
            <person name="Andreopoulos B."/>
            <person name="Baker S.E."/>
            <person name="Barry K."/>
            <person name="Bills G."/>
            <person name="Bluhm B.H."/>
            <person name="Cannon C."/>
            <person name="Castanera R."/>
            <person name="Culley D.E."/>
            <person name="Daum C."/>
            <person name="Ezra D."/>
            <person name="Gonzalez J.B."/>
            <person name="Henrissat B."/>
            <person name="Kuo A."/>
            <person name="Liang C."/>
            <person name="Lipzen A."/>
            <person name="Lutzoni F."/>
            <person name="Magnuson J."/>
            <person name="Mondo S."/>
            <person name="Nolan M."/>
            <person name="Ohm R."/>
            <person name="Pangilinan J."/>
            <person name="Park H.-J."/>
            <person name="Ramirez L."/>
            <person name="Alfaro M."/>
            <person name="Sun H."/>
            <person name="Tritt A."/>
            <person name="Yoshinaga Y."/>
            <person name="Zwiers L.-H."/>
            <person name="Turgeon B.G."/>
            <person name="Goodwin S.B."/>
            <person name="Spatafora J.W."/>
            <person name="Crous P.W."/>
            <person name="Grigoriev I.V."/>
        </authorList>
    </citation>
    <scope>NUCLEOTIDE SEQUENCE</scope>
    <source>
        <strain evidence="10">CBS 394.84</strain>
    </source>
</reference>
<evidence type="ECO:0000256" key="5">
    <source>
        <dbReference type="ARBA" id="ARBA00022840"/>
    </source>
</evidence>
<evidence type="ECO:0000256" key="2">
    <source>
        <dbReference type="ARBA" id="ARBA00022664"/>
    </source>
</evidence>
<dbReference type="GO" id="GO:0071013">
    <property type="term" value="C:catalytic step 2 spliceosome"/>
    <property type="evidence" value="ECO:0007669"/>
    <property type="project" value="TreeGrafter"/>
</dbReference>
<evidence type="ECO:0000256" key="8">
    <source>
        <dbReference type="SAM" id="MobiDB-lite"/>
    </source>
</evidence>
<evidence type="ECO:0000259" key="9">
    <source>
        <dbReference type="PROSITE" id="PS51194"/>
    </source>
</evidence>
<dbReference type="Gene3D" id="1.20.120.1080">
    <property type="match status" value="1"/>
</dbReference>
<dbReference type="SMART" id="SM00847">
    <property type="entry name" value="HA2"/>
    <property type="match status" value="1"/>
</dbReference>
<gene>
    <name evidence="10" type="ORF">K460DRAFT_334376</name>
</gene>
<dbReference type="EMBL" id="ML976615">
    <property type="protein sequence ID" value="KAF1848379.1"/>
    <property type="molecule type" value="Genomic_DNA"/>
</dbReference>
<dbReference type="FunFam" id="3.40.50.300:FF:000007">
    <property type="entry name" value="Pre-mRNA-splicing factor ATP-dependent RNA helicase"/>
    <property type="match status" value="1"/>
</dbReference>
<dbReference type="Pfam" id="PF21010">
    <property type="entry name" value="HA2_C"/>
    <property type="match status" value="1"/>
</dbReference>
<evidence type="ECO:0000313" key="10">
    <source>
        <dbReference type="EMBL" id="KAF1848379.1"/>
    </source>
</evidence>
<evidence type="ECO:0000313" key="11">
    <source>
        <dbReference type="Proteomes" id="UP000800039"/>
    </source>
</evidence>
<dbReference type="Gene3D" id="3.40.50.300">
    <property type="entry name" value="P-loop containing nucleotide triphosphate hydrolases"/>
    <property type="match status" value="3"/>
</dbReference>
<comment type="caution">
    <text evidence="10">The sequence shown here is derived from an EMBL/GenBank/DDBJ whole genome shotgun (WGS) entry which is preliminary data.</text>
</comment>
<dbReference type="RefSeq" id="XP_040790942.1">
    <property type="nucleotide sequence ID" value="XM_040930914.1"/>
</dbReference>
<name>A0A9P4GND8_9PLEO</name>
<dbReference type="PROSITE" id="PS51194">
    <property type="entry name" value="HELICASE_CTER"/>
    <property type="match status" value="1"/>
</dbReference>
<dbReference type="PANTHER" id="PTHR18934">
    <property type="entry name" value="ATP-DEPENDENT RNA HELICASE"/>
    <property type="match status" value="1"/>
</dbReference>
<dbReference type="GO" id="GO:0003723">
    <property type="term" value="F:RNA binding"/>
    <property type="evidence" value="ECO:0007669"/>
    <property type="project" value="TreeGrafter"/>
</dbReference>
<keyword evidence="2" id="KW-0507">mRNA processing</keyword>
<dbReference type="Pfam" id="PF04408">
    <property type="entry name" value="WHD_HA2"/>
    <property type="match status" value="1"/>
</dbReference>
<dbReference type="Pfam" id="PF07717">
    <property type="entry name" value="OB_NTP_bind"/>
    <property type="match status" value="1"/>
</dbReference>
<keyword evidence="4" id="KW-0378">Hydrolase</keyword>
<feature type="compositionally biased region" description="Basic and acidic residues" evidence="8">
    <location>
        <begin position="707"/>
        <end position="718"/>
    </location>
</feature>
<dbReference type="InterPro" id="IPR048333">
    <property type="entry name" value="HA2_WH"/>
</dbReference>
<dbReference type="InterPro" id="IPR011709">
    <property type="entry name" value="DEAD-box_helicase_OB_fold"/>
</dbReference>
<sequence>MDPKRRKTGDQDISELRLASRQKYLAEREAQQLALLRLQVDAEAEDEARLGSKLSEREKKEFARNRQTLSLAEARQAIDEHLDGYRLPDSEYSNKTEVLTKRHNDKESLKSEVQLWEEEQIGKIKSQIKKPERVQEDDYEYVFDVQTQVSFQADPSSRLDPDKKALQDQLDAAEKKAKTIEETQKSLPVYHYRETLLKAMEEHQTIVVVGETVSRARPELRILILSATINAKHFADFFAAPVLNIPGRAHPVSIYYTSAPEANYLSAAITTVFQIHIAADLPGDILVFLTGEEEIISAQENIESTMKKLRGKVKELIICPLYSALPPDVQAKVFEPTPPNSRKVILATNIAETSITIDGTKHVIDCGFAKESNFNPSTGISSLVVSPISRASANQRAGRAGRTSAGFCYRLYTRFAFYNEMSETTEPELQRTGLDGVVLTLKGLGISNLLDFEFLDPPSPNSIIKSLEGLYALGALDSAGTLTRMGRKMAELPLDIKLSKAILESEKYGCREEMLSIVSVLGESASLFMRPKDKRVAADAARARFSTKDEQGGDFLTYLNIWLQFEESGFDPRWCSENFLQFRSLSRARDVRDQLVKLCERVELAETSAGSDHVAIRKCLTAGFFPNAARLQRDGLSYRTLSNNGMTVFIHPSSSLSLAENRPKWVVYAELVETTKEYIRSVLPINPDWLVEVAPHIHSASSISKLGDNKKMPKERTKTGTGYNLPIKSATASQK</sequence>
<keyword evidence="5" id="KW-0067">ATP-binding</keyword>
<dbReference type="CDD" id="cd18791">
    <property type="entry name" value="SF2_C_RHA"/>
    <property type="match status" value="1"/>
</dbReference>
<evidence type="ECO:0000256" key="6">
    <source>
        <dbReference type="ARBA" id="ARBA00023187"/>
    </source>
</evidence>
<proteinExistence type="predicted"/>
<keyword evidence="3" id="KW-0547">Nucleotide-binding</keyword>
<dbReference type="AlphaFoldDB" id="A0A9P4GND8"/>
<dbReference type="PANTHER" id="PTHR18934:SF83">
    <property type="entry name" value="PRE-MRNA-SPLICING FACTOR ATP-DEPENDENT RNA HELICASE DHX16"/>
    <property type="match status" value="1"/>
</dbReference>
<feature type="region of interest" description="Disordered" evidence="8">
    <location>
        <begin position="704"/>
        <end position="735"/>
    </location>
</feature>
<dbReference type="GO" id="GO:0006397">
    <property type="term" value="P:mRNA processing"/>
    <property type="evidence" value="ECO:0007669"/>
    <property type="project" value="UniProtKB-KW"/>
</dbReference>
<dbReference type="GO" id="GO:0003724">
    <property type="term" value="F:RNA helicase activity"/>
    <property type="evidence" value="ECO:0007669"/>
    <property type="project" value="UniProtKB-EC"/>
</dbReference>
<dbReference type="OrthoDB" id="10253254at2759"/>
<evidence type="ECO:0000256" key="3">
    <source>
        <dbReference type="ARBA" id="ARBA00022741"/>
    </source>
</evidence>
<dbReference type="InterPro" id="IPR007502">
    <property type="entry name" value="Helicase-assoc_dom"/>
</dbReference>
<dbReference type="EC" id="3.6.4.13" evidence="1"/>
<dbReference type="SMART" id="SM00490">
    <property type="entry name" value="HELICc"/>
    <property type="match status" value="1"/>
</dbReference>
<comment type="catalytic activity">
    <reaction evidence="7">
        <text>ATP + H2O = ADP + phosphate + H(+)</text>
        <dbReference type="Rhea" id="RHEA:13065"/>
        <dbReference type="ChEBI" id="CHEBI:15377"/>
        <dbReference type="ChEBI" id="CHEBI:15378"/>
        <dbReference type="ChEBI" id="CHEBI:30616"/>
        <dbReference type="ChEBI" id="CHEBI:43474"/>
        <dbReference type="ChEBI" id="CHEBI:456216"/>
        <dbReference type="EC" id="3.6.4.13"/>
    </reaction>
</comment>
<keyword evidence="11" id="KW-1185">Reference proteome</keyword>
<dbReference type="SUPFAM" id="SSF52540">
    <property type="entry name" value="P-loop containing nucleoside triphosphate hydrolases"/>
    <property type="match status" value="1"/>
</dbReference>
<evidence type="ECO:0000256" key="4">
    <source>
        <dbReference type="ARBA" id="ARBA00022801"/>
    </source>
</evidence>
<evidence type="ECO:0000256" key="1">
    <source>
        <dbReference type="ARBA" id="ARBA00012552"/>
    </source>
</evidence>
<keyword evidence="6" id="KW-0508">mRNA splicing</keyword>
<feature type="domain" description="Helicase C-terminal" evidence="9">
    <location>
        <begin position="271"/>
        <end position="445"/>
    </location>
</feature>
<dbReference type="GeneID" id="63848166"/>
<dbReference type="InterPro" id="IPR027417">
    <property type="entry name" value="P-loop_NTPase"/>
</dbReference>
<protein>
    <recommendedName>
        <fullName evidence="1">RNA helicase</fullName>
        <ecNumber evidence="1">3.6.4.13</ecNumber>
    </recommendedName>
</protein>
<evidence type="ECO:0000256" key="7">
    <source>
        <dbReference type="ARBA" id="ARBA00047984"/>
    </source>
</evidence>
<dbReference type="GO" id="GO:0008380">
    <property type="term" value="P:RNA splicing"/>
    <property type="evidence" value="ECO:0007669"/>
    <property type="project" value="UniProtKB-KW"/>
</dbReference>